<dbReference type="EMBL" id="JABXWD010000453">
    <property type="protein sequence ID" value="MBV6343122.1"/>
    <property type="molecule type" value="Genomic_DNA"/>
</dbReference>
<evidence type="ECO:0000313" key="1">
    <source>
        <dbReference type="EMBL" id="MBV6343122.1"/>
    </source>
</evidence>
<keyword evidence="2" id="KW-1185">Reference proteome</keyword>
<dbReference type="InterPro" id="IPR010106">
    <property type="entry name" value="RpnA"/>
</dbReference>
<organism evidence="1 2">
    <name type="scientific">Candidatus Magnetobacterium casense</name>
    <dbReference type="NCBI Taxonomy" id="1455061"/>
    <lineage>
        <taxon>Bacteria</taxon>
        <taxon>Pseudomonadati</taxon>
        <taxon>Nitrospirota</taxon>
        <taxon>Thermodesulfovibrionia</taxon>
        <taxon>Thermodesulfovibrionales</taxon>
        <taxon>Candidatus Magnetobacteriaceae</taxon>
        <taxon>Candidatus Magnetobacterium</taxon>
    </lineage>
</organism>
<dbReference type="NCBIfam" id="TIGR01784">
    <property type="entry name" value="T_den_put_tspse"/>
    <property type="match status" value="1"/>
</dbReference>
<dbReference type="RefSeq" id="WP_218253726.1">
    <property type="nucleotide sequence ID" value="NZ_JABXWD010000453.1"/>
</dbReference>
<gene>
    <name evidence="1" type="ORF">HWQ67_16195</name>
</gene>
<reference evidence="1 2" key="1">
    <citation type="journal article" date="2020" name="J Geophys Res Biogeosci">
        <title>Magnetotaxis as an Adaptation to Enable Bacterial Shuttling of Microbial Sulfur and Sulfur Cycling Across Aquatic Oxic#Anoxic Interfaces.</title>
        <authorList>
            <person name="Li J."/>
            <person name="Liu P."/>
            <person name="Wang J."/>
            <person name="Roberts A.P."/>
            <person name="Pan Y."/>
        </authorList>
    </citation>
    <scope>NUCLEOTIDE SEQUENCE [LARGE SCALE GENOMIC DNA]</scope>
    <source>
        <strain evidence="1 2">MYR-1_YQ</strain>
    </source>
</reference>
<protein>
    <submittedName>
        <fullName evidence="1">Rpn family recombination-promoting nuclease/putative transposase</fullName>
    </submittedName>
</protein>
<dbReference type="Proteomes" id="UP001196980">
    <property type="component" value="Unassembled WGS sequence"/>
</dbReference>
<comment type="caution">
    <text evidence="1">The sequence shown here is derived from an EMBL/GenBank/DDBJ whole genome shotgun (WGS) entry which is preliminary data.</text>
</comment>
<evidence type="ECO:0000313" key="2">
    <source>
        <dbReference type="Proteomes" id="UP001196980"/>
    </source>
</evidence>
<name>A0ABS6S2Q5_9BACT</name>
<sequence>MRFVDVKSDIAFKRIFGNEARKDILISFLNAVLGLNGNMEIGEITILSPYQAPKIDELKYTVLDIRAIDKRGVTFIIEIQVQREKGFAKRVLYYTSKAYINQLGKGENYPLLKKVIYIGIVDFQVFEGDNYLTKHLILNTETYKNELDDFEFNFIELPKFKKKEDEVVNIVEKWVYFIKNANSLEMVPKCADFAEIKDAYEIANASTWDKEEFEIYEYWQIKMQIGKGAIEYAEENARIKGQLEGERQGIIKGRAEGRAEGRTEGKLDGLLEGIEGMLEIKYGTAGLEIMVHVKELRSVEKLEEFKVLIKTSKTLDELRGFFFFNDDTA</sequence>
<accession>A0ABS6S2Q5</accession>
<dbReference type="PANTHER" id="PTHR41317">
    <property type="entry name" value="PD-(D_E)XK NUCLEASE FAMILY TRANSPOSASE"/>
    <property type="match status" value="1"/>
</dbReference>
<dbReference type="Pfam" id="PF12784">
    <property type="entry name" value="PDDEXK_2"/>
    <property type="match status" value="1"/>
</dbReference>
<dbReference type="PANTHER" id="PTHR41317:SF1">
    <property type="entry name" value="PD-(D_E)XK NUCLEASE FAMILY TRANSPOSASE"/>
    <property type="match status" value="1"/>
</dbReference>
<proteinExistence type="predicted"/>